<evidence type="ECO:0000313" key="1">
    <source>
        <dbReference type="EMBL" id="CAQ89855.1"/>
    </source>
</evidence>
<dbReference type="Proteomes" id="UP000000745">
    <property type="component" value="Chromosome"/>
</dbReference>
<name>B7LK05_ESCF3</name>
<dbReference type="HOGENOM" id="CLU_3396553_0_0_6"/>
<keyword evidence="2" id="KW-1185">Reference proteome</keyword>
<dbReference type="EMBL" id="CU928158">
    <property type="protein sequence ID" value="CAQ89855.1"/>
    <property type="molecule type" value="Genomic_DNA"/>
</dbReference>
<sequence>MCSIVSDKKADSIAVGFLIFKRMTFTSLYPG</sequence>
<proteinExistence type="predicted"/>
<protein>
    <submittedName>
        <fullName evidence="1">Uncharacterized protein</fullName>
    </submittedName>
</protein>
<reference evidence="2" key="1">
    <citation type="journal article" date="2009" name="PLoS Genet.">
        <title>Organised genome dynamics in the Escherichia coli species results in highly diverse adaptive paths.</title>
        <authorList>
            <person name="Touchon M."/>
            <person name="Hoede C."/>
            <person name="Tenaillon O."/>
            <person name="Barbe V."/>
            <person name="Baeriswyl S."/>
            <person name="Bidet P."/>
            <person name="Bingen E."/>
            <person name="Bonacorsi S."/>
            <person name="Bouchier C."/>
            <person name="Bouvet O."/>
            <person name="Calteau A."/>
            <person name="Chiapello H."/>
            <person name="Clermont O."/>
            <person name="Cruveiller S."/>
            <person name="Danchin A."/>
            <person name="Diard M."/>
            <person name="Dossat C."/>
            <person name="Karoui M.E."/>
            <person name="Frapy E."/>
            <person name="Garry L."/>
            <person name="Ghigo J.M."/>
            <person name="Gilles A.M."/>
            <person name="Johnson J."/>
            <person name="Le Bouguenec C."/>
            <person name="Lescat M."/>
            <person name="Mangenot S."/>
            <person name="Martinez-Jehanne V."/>
            <person name="Matic I."/>
            <person name="Nassif X."/>
            <person name="Oztas S."/>
            <person name="Petit M.A."/>
            <person name="Pichon C."/>
            <person name="Rouy Z."/>
            <person name="Ruf C.S."/>
            <person name="Schneider D."/>
            <person name="Tourret J."/>
            <person name="Vacherie B."/>
            <person name="Vallenet D."/>
            <person name="Medigue C."/>
            <person name="Rocha E.P.C."/>
            <person name="Denamur E."/>
        </authorList>
    </citation>
    <scope>NUCLEOTIDE SEQUENCE [LARGE SCALE GENOMIC DNA]</scope>
    <source>
        <strain evidence="2">ATCC 35469 / DSM 13698 / BCRC 15582 / CCUG 18766 / IAM 14443 / JCM 21226 / LMG 7866 / NBRC 102419 / NCTC 12128 / CDC 0568-73</strain>
    </source>
</reference>
<dbReference type="AlphaFoldDB" id="B7LK05"/>
<dbReference type="KEGG" id="efe:EFER_2355"/>
<gene>
    <name evidence="1" type="ordered locus">EFER_2355</name>
</gene>
<evidence type="ECO:0000313" key="2">
    <source>
        <dbReference type="Proteomes" id="UP000000745"/>
    </source>
</evidence>
<organism evidence="1 2">
    <name type="scientific">Escherichia fergusonii (strain ATCC 35469 / DSM 13698 / CCUG 18766 / IAM 14443 / JCM 21226 / LMG 7866 / NBRC 102419 / NCTC 12128 / CDC 0568-73)</name>
    <dbReference type="NCBI Taxonomy" id="585054"/>
    <lineage>
        <taxon>Bacteria</taxon>
        <taxon>Pseudomonadati</taxon>
        <taxon>Pseudomonadota</taxon>
        <taxon>Gammaproteobacteria</taxon>
        <taxon>Enterobacterales</taxon>
        <taxon>Enterobacteriaceae</taxon>
        <taxon>Escherichia</taxon>
    </lineage>
</organism>
<accession>B7LK05</accession>